<dbReference type="OMA" id="GWLHFNP"/>
<proteinExistence type="predicted"/>
<sequence length="190" mass="23124">MPQESLRLKTWFHWTPEEKSHAIYEGYFRRILKSHEIKNFLWANRLNNLSNWGYPLIAYPLFCLTLFRLAPFRSIYYKHRSQQWIVFKYSTVVASWVLWLNFNPAFKNLEQKKEDLLDLVYEKMGDQLTQLNDALPRWNTTQEYHRRTQKLYNQRNGWLVGILYPQEQYSYPLVDMSSFPTNFIPDKITK</sequence>
<dbReference type="Proteomes" id="UP000008983">
    <property type="component" value="Unassembled WGS sequence"/>
</dbReference>
<name>G0QVA5_ICHMU</name>
<dbReference type="OrthoDB" id="310636at2759"/>
<keyword evidence="1" id="KW-0812">Transmembrane</keyword>
<dbReference type="RefSeq" id="XP_004032436.1">
    <property type="nucleotide sequence ID" value="XM_004032388.1"/>
</dbReference>
<feature type="transmembrane region" description="Helical" evidence="1">
    <location>
        <begin position="52"/>
        <end position="72"/>
    </location>
</feature>
<organism evidence="2 3">
    <name type="scientific">Ichthyophthirius multifiliis</name>
    <name type="common">White spot disease agent</name>
    <name type="synonym">Ich</name>
    <dbReference type="NCBI Taxonomy" id="5932"/>
    <lineage>
        <taxon>Eukaryota</taxon>
        <taxon>Sar</taxon>
        <taxon>Alveolata</taxon>
        <taxon>Ciliophora</taxon>
        <taxon>Intramacronucleata</taxon>
        <taxon>Oligohymenophorea</taxon>
        <taxon>Hymenostomatida</taxon>
        <taxon>Ophryoglenina</taxon>
        <taxon>Ichthyophthirius</taxon>
    </lineage>
</organism>
<keyword evidence="3" id="KW-1185">Reference proteome</keyword>
<dbReference type="InParanoid" id="G0QVA5"/>
<dbReference type="AlphaFoldDB" id="G0QVA5"/>
<reference evidence="2 3" key="1">
    <citation type="submission" date="2011-07" db="EMBL/GenBank/DDBJ databases">
        <authorList>
            <person name="Coyne R."/>
            <person name="Brami D."/>
            <person name="Johnson J."/>
            <person name="Hostetler J."/>
            <person name="Hannick L."/>
            <person name="Clark T."/>
            <person name="Cassidy-Hanley D."/>
            <person name="Inman J."/>
        </authorList>
    </citation>
    <scope>NUCLEOTIDE SEQUENCE [LARGE SCALE GENOMIC DNA]</scope>
    <source>
        <strain evidence="2 3">G5</strain>
    </source>
</reference>
<evidence type="ECO:0000256" key="1">
    <source>
        <dbReference type="SAM" id="Phobius"/>
    </source>
</evidence>
<dbReference type="STRING" id="857967.G0QVA5"/>
<dbReference type="EMBL" id="GL983938">
    <property type="protein sequence ID" value="EGR30849.1"/>
    <property type="molecule type" value="Genomic_DNA"/>
</dbReference>
<feature type="transmembrane region" description="Helical" evidence="1">
    <location>
        <begin position="84"/>
        <end position="102"/>
    </location>
</feature>
<protein>
    <recommendedName>
        <fullName evidence="4">Transmembrane protein</fullName>
    </recommendedName>
</protein>
<keyword evidence="1" id="KW-0472">Membrane</keyword>
<keyword evidence="1" id="KW-1133">Transmembrane helix</keyword>
<evidence type="ECO:0000313" key="2">
    <source>
        <dbReference type="EMBL" id="EGR30849.1"/>
    </source>
</evidence>
<evidence type="ECO:0000313" key="3">
    <source>
        <dbReference type="Proteomes" id="UP000008983"/>
    </source>
</evidence>
<accession>G0QVA5</accession>
<dbReference type="GeneID" id="14906969"/>
<evidence type="ECO:0008006" key="4">
    <source>
        <dbReference type="Google" id="ProtNLM"/>
    </source>
</evidence>
<gene>
    <name evidence="2" type="ORF">IMG5_122500</name>
</gene>
<dbReference type="eggNOG" id="ENOG502SRMN">
    <property type="taxonomic scope" value="Eukaryota"/>
</dbReference>